<sequence length="242" mass="26828">MTQIGKILHQAAPLVTSMGLDNWMPTHTSQLRKTGSSSSRRLGLNPRPSSLPMAPWTKMKICLEDNLSLQEECVAMLEEHNLEQLEHITIRVWITHTKRGDVEVELVSPSGVRSVLAAPRKSDHSRTGYPGWRFMSVKHWGENPVGDWTIRVSDQGDENHNGTFLGWRMMFWGSTIDPAGAKTYILSQSDDLLPSPEDEQESEIPTPTTTKSHPKPTSNLPGDHGTAEGEADKPAFPGGQDD</sequence>
<keyword evidence="7" id="KW-1185">Reference proteome</keyword>
<gene>
    <name evidence="6" type="ORF">SERLA73DRAFT_186684</name>
</gene>
<dbReference type="Pfam" id="PF01483">
    <property type="entry name" value="P_proprotein"/>
    <property type="match status" value="1"/>
</dbReference>
<dbReference type="FunFam" id="2.60.120.260:FF:000026">
    <property type="entry name" value="proprotein convertase subtilisin/kexin type 7"/>
    <property type="match status" value="1"/>
</dbReference>
<evidence type="ECO:0000256" key="4">
    <source>
        <dbReference type="SAM" id="MobiDB-lite"/>
    </source>
</evidence>
<dbReference type="PANTHER" id="PTHR42884:SF14">
    <property type="entry name" value="NEUROENDOCRINE CONVERTASE 1"/>
    <property type="match status" value="1"/>
</dbReference>
<accession>F8Q7Q0</accession>
<reference evidence="7" key="1">
    <citation type="journal article" date="2011" name="Science">
        <title>The plant cell wall-decomposing machinery underlies the functional diversity of forest fungi.</title>
        <authorList>
            <person name="Eastwood D.C."/>
            <person name="Floudas D."/>
            <person name="Binder M."/>
            <person name="Majcherczyk A."/>
            <person name="Schneider P."/>
            <person name="Aerts A."/>
            <person name="Asiegbu F.O."/>
            <person name="Baker S.E."/>
            <person name="Barry K."/>
            <person name="Bendiksby M."/>
            <person name="Blumentritt M."/>
            <person name="Coutinho P.M."/>
            <person name="Cullen D."/>
            <person name="de Vries R.P."/>
            <person name="Gathman A."/>
            <person name="Goodell B."/>
            <person name="Henrissat B."/>
            <person name="Ihrmark K."/>
            <person name="Kauserud H."/>
            <person name="Kohler A."/>
            <person name="LaButti K."/>
            <person name="Lapidus A."/>
            <person name="Lavin J.L."/>
            <person name="Lee Y.-H."/>
            <person name="Lindquist E."/>
            <person name="Lilly W."/>
            <person name="Lucas S."/>
            <person name="Morin E."/>
            <person name="Murat C."/>
            <person name="Oguiza J.A."/>
            <person name="Park J."/>
            <person name="Pisabarro A.G."/>
            <person name="Riley R."/>
            <person name="Rosling A."/>
            <person name="Salamov A."/>
            <person name="Schmidt O."/>
            <person name="Schmutz J."/>
            <person name="Skrede I."/>
            <person name="Stenlid J."/>
            <person name="Wiebenga A."/>
            <person name="Xie X."/>
            <person name="Kuees U."/>
            <person name="Hibbett D.S."/>
            <person name="Hoffmeister D."/>
            <person name="Hoegberg N."/>
            <person name="Martin F."/>
            <person name="Grigoriev I.V."/>
            <person name="Watkinson S.C."/>
        </authorList>
    </citation>
    <scope>NUCLEOTIDE SEQUENCE [LARGE SCALE GENOMIC DNA]</scope>
    <source>
        <strain evidence="7">strain S7.3</strain>
    </source>
</reference>
<proteinExistence type="predicted"/>
<feature type="compositionally biased region" description="Low complexity" evidence="4">
    <location>
        <begin position="205"/>
        <end position="218"/>
    </location>
</feature>
<keyword evidence="2" id="KW-0378">Hydrolase</keyword>
<dbReference type="Proteomes" id="UP000008063">
    <property type="component" value="Unassembled WGS sequence"/>
</dbReference>
<name>F8Q7Q0_SERL3</name>
<protein>
    <recommendedName>
        <fullName evidence="5">P/Homo B domain-containing protein</fullName>
    </recommendedName>
</protein>
<evidence type="ECO:0000313" key="6">
    <source>
        <dbReference type="EMBL" id="EGN95588.1"/>
    </source>
</evidence>
<dbReference type="PROSITE" id="PS51829">
    <property type="entry name" value="P_HOMO_B"/>
    <property type="match status" value="1"/>
</dbReference>
<feature type="domain" description="P/Homo B" evidence="5">
    <location>
        <begin position="44"/>
        <end position="177"/>
    </location>
</feature>
<feature type="compositionally biased region" description="Polar residues" evidence="4">
    <location>
        <begin position="26"/>
        <end position="40"/>
    </location>
</feature>
<dbReference type="GO" id="GO:0005802">
    <property type="term" value="C:trans-Golgi network"/>
    <property type="evidence" value="ECO:0007669"/>
    <property type="project" value="TreeGrafter"/>
</dbReference>
<dbReference type="STRING" id="936435.F8Q7Q0"/>
<feature type="region of interest" description="Disordered" evidence="4">
    <location>
        <begin position="26"/>
        <end position="51"/>
    </location>
</feature>
<evidence type="ECO:0000313" key="7">
    <source>
        <dbReference type="Proteomes" id="UP000008063"/>
    </source>
</evidence>
<keyword evidence="1" id="KW-0645">Protease</keyword>
<evidence type="ECO:0000256" key="2">
    <source>
        <dbReference type="ARBA" id="ARBA00022801"/>
    </source>
</evidence>
<dbReference type="SUPFAM" id="SSF49785">
    <property type="entry name" value="Galactose-binding domain-like"/>
    <property type="match status" value="1"/>
</dbReference>
<dbReference type="InParanoid" id="F8Q7Q0"/>
<organism evidence="7">
    <name type="scientific">Serpula lacrymans var. lacrymans (strain S7.3)</name>
    <name type="common">Dry rot fungus</name>
    <dbReference type="NCBI Taxonomy" id="936435"/>
    <lineage>
        <taxon>Eukaryota</taxon>
        <taxon>Fungi</taxon>
        <taxon>Dikarya</taxon>
        <taxon>Basidiomycota</taxon>
        <taxon>Agaricomycotina</taxon>
        <taxon>Agaricomycetes</taxon>
        <taxon>Agaricomycetidae</taxon>
        <taxon>Boletales</taxon>
        <taxon>Coniophorineae</taxon>
        <taxon>Serpulaceae</taxon>
        <taxon>Serpula</taxon>
    </lineage>
</organism>
<evidence type="ECO:0000256" key="3">
    <source>
        <dbReference type="ARBA" id="ARBA00022825"/>
    </source>
</evidence>
<keyword evidence="3" id="KW-0720">Serine protease</keyword>
<dbReference type="Gene3D" id="2.60.120.260">
    <property type="entry name" value="Galactose-binding domain-like"/>
    <property type="match status" value="1"/>
</dbReference>
<dbReference type="PANTHER" id="PTHR42884">
    <property type="entry name" value="PROPROTEIN CONVERTASE SUBTILISIN/KEXIN-RELATED"/>
    <property type="match status" value="1"/>
</dbReference>
<dbReference type="InterPro" id="IPR002884">
    <property type="entry name" value="P_dom"/>
</dbReference>
<dbReference type="eggNOG" id="KOG3525">
    <property type="taxonomic scope" value="Eukaryota"/>
</dbReference>
<dbReference type="GO" id="GO:0004252">
    <property type="term" value="F:serine-type endopeptidase activity"/>
    <property type="evidence" value="ECO:0007669"/>
    <property type="project" value="InterPro"/>
</dbReference>
<dbReference type="AlphaFoldDB" id="F8Q7Q0"/>
<dbReference type="OrthoDB" id="300641at2759"/>
<dbReference type="HOGENOM" id="CLU_1149584_0_0_1"/>
<feature type="region of interest" description="Disordered" evidence="4">
    <location>
        <begin position="191"/>
        <end position="242"/>
    </location>
</feature>
<feature type="non-terminal residue" evidence="6">
    <location>
        <position position="242"/>
    </location>
</feature>
<dbReference type="GO" id="GO:0000139">
    <property type="term" value="C:Golgi membrane"/>
    <property type="evidence" value="ECO:0007669"/>
    <property type="project" value="TreeGrafter"/>
</dbReference>
<dbReference type="InterPro" id="IPR008979">
    <property type="entry name" value="Galactose-bd-like_sf"/>
</dbReference>
<evidence type="ECO:0000259" key="5">
    <source>
        <dbReference type="PROSITE" id="PS51829"/>
    </source>
</evidence>
<dbReference type="GO" id="GO:0016485">
    <property type="term" value="P:protein processing"/>
    <property type="evidence" value="ECO:0007669"/>
    <property type="project" value="TreeGrafter"/>
</dbReference>
<dbReference type="EMBL" id="GL945485">
    <property type="protein sequence ID" value="EGN95588.1"/>
    <property type="molecule type" value="Genomic_DNA"/>
</dbReference>
<evidence type="ECO:0000256" key="1">
    <source>
        <dbReference type="ARBA" id="ARBA00022670"/>
    </source>
</evidence>